<dbReference type="InterPro" id="IPR017853">
    <property type="entry name" value="GH"/>
</dbReference>
<evidence type="ECO:0000256" key="1">
    <source>
        <dbReference type="SAM" id="SignalP"/>
    </source>
</evidence>
<evidence type="ECO:0000313" key="2">
    <source>
        <dbReference type="EMBL" id="BBD80712.1"/>
    </source>
</evidence>
<sequence length="712" mass="76487">MMTWAVLAWLPMAGGVAQTTMAELHEVVSVPAEAPWQGYGFQPAVAPTLVFRPAPGAPPWSGHGEWRIELANRMPWAITLTLQAEGDGGERLQATVGVPAGPAQTLVLPLRPLSPRDFGMQAGPPMPFESSGRRLLLATTVTGTPLSGALRAVRVSMPAPQAPQQVWFAQPRTHPDETAVTEAYRAIVDGFGQYTRGSWPEKIADTPALRAAQVREAATRPPAPAGGDRYGGRPGVVGLTATGWFHAQKAAGRWWLVTPEGGAFFSLGVDAVDPGEGRSHVQGREWMFRGLPPREGPWRTFYGEDRPASTEIGARAGLAFASGTWFDFYAANLYRADGADGLSAWRARTLARLAAWGFNTLGAWSEPALGAAHRLAYTRTLTIAGAFGNVATGQDWWGRMPDPFDPRFAEAAEAAAARASAGAHDDPWLLGYFLDNELPWAGPGAQGRWALARGTLAGMPVSHAKRVFIAELKRRYGSAARLAVAWGLAIQDWMALEATGFVAPVPEPAHPAIAADYAAWQRRYAETYFDVAVTALRRHDPHHLILGARFASSTPEAIEASARRVDVLSFNVYADLPQHGLDRALLQRLDRPLLIGEFHFGSDDRGPFGKGLVPVWNEAGRGEAYARYLSAAAGDPLIVGAHWFAYADQPVSGRLLDGENSHIGLVGITDLPFTGFVEAVRKANLRALERAAKTCLEAPCPGDTGAPARPAD</sequence>
<keyword evidence="2" id="KW-0378">Hydrolase</keyword>
<dbReference type="GO" id="GO:0016787">
    <property type="term" value="F:hydrolase activity"/>
    <property type="evidence" value="ECO:0007669"/>
    <property type="project" value="UniProtKB-KW"/>
</dbReference>
<dbReference type="Gene3D" id="2.60.120.430">
    <property type="entry name" value="Galactose-binding lectin"/>
    <property type="match status" value="1"/>
</dbReference>
<reference evidence="3" key="1">
    <citation type="submission" date="2018-04" db="EMBL/GenBank/DDBJ databases">
        <authorList>
            <person name="Watanabe M."/>
            <person name="Kojima H."/>
        </authorList>
    </citation>
    <scope>NUCLEOTIDE SEQUENCE [LARGE SCALE GENOMIC DNA]</scope>
    <source>
        <strain evidence="3">Dysh456</strain>
    </source>
</reference>
<accession>A0A2Z6E7E5</accession>
<protein>
    <submittedName>
        <fullName evidence="2">Putative hydrolase</fullName>
    </submittedName>
</protein>
<organism evidence="2 3">
    <name type="scientific">Aerosticca soli</name>
    <dbReference type="NCBI Taxonomy" id="2010829"/>
    <lineage>
        <taxon>Bacteria</taxon>
        <taxon>Pseudomonadati</taxon>
        <taxon>Pseudomonadota</taxon>
        <taxon>Gammaproteobacteria</taxon>
        <taxon>Lysobacterales</taxon>
        <taxon>Rhodanobacteraceae</taxon>
        <taxon>Aerosticca</taxon>
    </lineage>
</organism>
<evidence type="ECO:0000313" key="3">
    <source>
        <dbReference type="Proteomes" id="UP000270530"/>
    </source>
</evidence>
<proteinExistence type="predicted"/>
<name>A0A2Z6E7E5_9GAMM</name>
<dbReference type="AlphaFoldDB" id="A0A2Z6E7E5"/>
<dbReference type="RefSeq" id="WP_231700331.1">
    <property type="nucleotide sequence ID" value="NZ_AP018560.1"/>
</dbReference>
<dbReference type="Proteomes" id="UP000270530">
    <property type="component" value="Chromosome"/>
</dbReference>
<dbReference type="SUPFAM" id="SSF51445">
    <property type="entry name" value="(Trans)glycosidases"/>
    <property type="match status" value="1"/>
</dbReference>
<dbReference type="Gene3D" id="3.20.20.80">
    <property type="entry name" value="Glycosidases"/>
    <property type="match status" value="1"/>
</dbReference>
<dbReference type="EMBL" id="AP018560">
    <property type="protein sequence ID" value="BBD80712.1"/>
    <property type="molecule type" value="Genomic_DNA"/>
</dbReference>
<keyword evidence="1" id="KW-0732">Signal</keyword>
<feature type="signal peptide" evidence="1">
    <location>
        <begin position="1"/>
        <end position="22"/>
    </location>
</feature>
<feature type="chain" id="PRO_5016328957" evidence="1">
    <location>
        <begin position="23"/>
        <end position="712"/>
    </location>
</feature>
<reference evidence="3" key="2">
    <citation type="submission" date="2018-06" db="EMBL/GenBank/DDBJ databases">
        <title>Genome sequence of Rhodanobacteraceae bacterium strain Dysh456.</title>
        <authorList>
            <person name="Fukui M."/>
        </authorList>
    </citation>
    <scope>NUCLEOTIDE SEQUENCE [LARGE SCALE GENOMIC DNA]</scope>
    <source>
        <strain evidence="3">Dysh456</strain>
    </source>
</reference>
<keyword evidence="3" id="KW-1185">Reference proteome</keyword>
<gene>
    <name evidence="2" type="ORF">ALSL_2081</name>
</gene>
<dbReference type="KEGG" id="rbd:ALSL_2081"/>